<organism evidence="2 3">
    <name type="scientific">Streptomyces agglomeratus</name>
    <dbReference type="NCBI Taxonomy" id="285458"/>
    <lineage>
        <taxon>Bacteria</taxon>
        <taxon>Bacillati</taxon>
        <taxon>Actinomycetota</taxon>
        <taxon>Actinomycetes</taxon>
        <taxon>Kitasatosporales</taxon>
        <taxon>Streptomycetaceae</taxon>
        <taxon>Streptomyces</taxon>
    </lineage>
</organism>
<proteinExistence type="predicted"/>
<evidence type="ECO:0000313" key="3">
    <source>
        <dbReference type="Proteomes" id="UP000095759"/>
    </source>
</evidence>
<dbReference type="AlphaFoldDB" id="A0A1E5P1E4"/>
<accession>A0A1E5P1E4</accession>
<comment type="caution">
    <text evidence="2">The sequence shown here is derived from an EMBL/GenBank/DDBJ whole genome shotgun (WGS) entry which is preliminary data.</text>
</comment>
<keyword evidence="1" id="KW-1133">Transmembrane helix</keyword>
<keyword evidence="3" id="KW-1185">Reference proteome</keyword>
<evidence type="ECO:0000256" key="1">
    <source>
        <dbReference type="SAM" id="Phobius"/>
    </source>
</evidence>
<dbReference type="EMBL" id="MEHJ01000001">
    <property type="protein sequence ID" value="OEJ23373.1"/>
    <property type="molecule type" value="Genomic_DNA"/>
</dbReference>
<reference evidence="2 3" key="1">
    <citation type="submission" date="2016-08" db="EMBL/GenBank/DDBJ databases">
        <title>Complete genome sequence of Streptomyces agglomeratus strain 6-3-2, a novel anti-MRSA actinomycete isolated from Wuli of Tebit, China.</title>
        <authorList>
            <person name="Chen X."/>
        </authorList>
    </citation>
    <scope>NUCLEOTIDE SEQUENCE [LARGE SCALE GENOMIC DNA]</scope>
    <source>
        <strain evidence="2 3">6-3-2</strain>
    </source>
</reference>
<name>A0A1E5P1E4_9ACTN</name>
<keyword evidence="1" id="KW-0812">Transmembrane</keyword>
<dbReference type="Proteomes" id="UP000095759">
    <property type="component" value="Unassembled WGS sequence"/>
</dbReference>
<keyword evidence="1" id="KW-0472">Membrane</keyword>
<feature type="transmembrane region" description="Helical" evidence="1">
    <location>
        <begin position="73"/>
        <end position="98"/>
    </location>
</feature>
<gene>
    <name evidence="2" type="ORF">AS594_01545</name>
</gene>
<protein>
    <submittedName>
        <fullName evidence="2">Uncharacterized protein</fullName>
    </submittedName>
</protein>
<sequence>MFDGVPGLPLAGCCGVLGVSGLLGVWGALPAGCCGRGAVVLVPGCDAVGLLPAAGGGAASGVRPGFPLPGMPAALGVAVGVVGGVVLLGGAGCLGSWFGVVEVGFWFG</sequence>
<evidence type="ECO:0000313" key="2">
    <source>
        <dbReference type="EMBL" id="OEJ23373.1"/>
    </source>
</evidence>